<name>A0AAV4HTX4_9GAST</name>
<feature type="compositionally biased region" description="Polar residues" evidence="1">
    <location>
        <begin position="366"/>
        <end position="380"/>
    </location>
</feature>
<protein>
    <submittedName>
        <fullName evidence="3">Tectonin beta-propeller repeat-containing protein 2</fullName>
    </submittedName>
</protein>
<dbReference type="PANTHER" id="PTHR23287">
    <property type="entry name" value="RUBY-EYE2-LIKE PROTEIN"/>
    <property type="match status" value="1"/>
</dbReference>
<accession>A0AAV4HTX4</accession>
<feature type="region of interest" description="Disordered" evidence="1">
    <location>
        <begin position="267"/>
        <end position="295"/>
    </location>
</feature>
<evidence type="ECO:0000313" key="3">
    <source>
        <dbReference type="EMBL" id="GFR99975.1"/>
    </source>
</evidence>
<feature type="compositionally biased region" description="Acidic residues" evidence="1">
    <location>
        <begin position="179"/>
        <end position="192"/>
    </location>
</feature>
<feature type="compositionally biased region" description="Basic and acidic residues" evidence="1">
    <location>
        <begin position="353"/>
        <end position="362"/>
    </location>
</feature>
<comment type="caution">
    <text evidence="3">The sequence shown here is derived from an EMBL/GenBank/DDBJ whole genome shotgun (WGS) entry which is preliminary data.</text>
</comment>
<evidence type="ECO:0000256" key="1">
    <source>
        <dbReference type="SAM" id="MobiDB-lite"/>
    </source>
</evidence>
<feature type="region of interest" description="Disordered" evidence="1">
    <location>
        <begin position="485"/>
        <end position="508"/>
    </location>
</feature>
<reference evidence="3 4" key="1">
    <citation type="journal article" date="2021" name="Elife">
        <title>Chloroplast acquisition without the gene transfer in kleptoplastic sea slugs, Plakobranchus ocellatus.</title>
        <authorList>
            <person name="Maeda T."/>
            <person name="Takahashi S."/>
            <person name="Yoshida T."/>
            <person name="Shimamura S."/>
            <person name="Takaki Y."/>
            <person name="Nagai Y."/>
            <person name="Toyoda A."/>
            <person name="Suzuki Y."/>
            <person name="Arimoto A."/>
            <person name="Ishii H."/>
            <person name="Satoh N."/>
            <person name="Nishiyama T."/>
            <person name="Hasebe M."/>
            <person name="Maruyama T."/>
            <person name="Minagawa J."/>
            <person name="Obokata J."/>
            <person name="Shigenobu S."/>
        </authorList>
    </citation>
    <scope>NUCLEOTIDE SEQUENCE [LARGE SCALE GENOMIC DNA]</scope>
</reference>
<organism evidence="3 4">
    <name type="scientific">Elysia marginata</name>
    <dbReference type="NCBI Taxonomy" id="1093978"/>
    <lineage>
        <taxon>Eukaryota</taxon>
        <taxon>Metazoa</taxon>
        <taxon>Spiralia</taxon>
        <taxon>Lophotrochozoa</taxon>
        <taxon>Mollusca</taxon>
        <taxon>Gastropoda</taxon>
        <taxon>Heterobranchia</taxon>
        <taxon>Euthyneura</taxon>
        <taxon>Panpulmonata</taxon>
        <taxon>Sacoglossa</taxon>
        <taxon>Placobranchoidea</taxon>
        <taxon>Plakobranchidae</taxon>
        <taxon>Elysia</taxon>
    </lineage>
</organism>
<keyword evidence="4" id="KW-1185">Reference proteome</keyword>
<feature type="region of interest" description="Disordered" evidence="1">
    <location>
        <begin position="176"/>
        <end position="201"/>
    </location>
</feature>
<dbReference type="EMBL" id="BMAT01005807">
    <property type="protein sequence ID" value="GFR99975.1"/>
    <property type="molecule type" value="Genomic_DNA"/>
</dbReference>
<feature type="region of interest" description="Disordered" evidence="1">
    <location>
        <begin position="307"/>
        <end position="380"/>
    </location>
</feature>
<proteinExistence type="predicted"/>
<dbReference type="Pfam" id="PF06462">
    <property type="entry name" value="Hyd_WA"/>
    <property type="match status" value="1"/>
</dbReference>
<dbReference type="Pfam" id="PF19193">
    <property type="entry name" value="Tectonin"/>
    <property type="match status" value="1"/>
</dbReference>
<feature type="domain" description="DDE-1" evidence="2">
    <location>
        <begin position="2"/>
        <end position="98"/>
    </location>
</feature>
<gene>
    <name evidence="3" type="ORF">ElyMa_002804700</name>
</gene>
<dbReference type="GO" id="GO:0005737">
    <property type="term" value="C:cytoplasm"/>
    <property type="evidence" value="ECO:0007669"/>
    <property type="project" value="GOC"/>
</dbReference>
<evidence type="ECO:0000313" key="4">
    <source>
        <dbReference type="Proteomes" id="UP000762676"/>
    </source>
</evidence>
<dbReference type="InterPro" id="IPR004875">
    <property type="entry name" value="DDE_SF_endonuclease_dom"/>
</dbReference>
<dbReference type="GO" id="GO:0003676">
    <property type="term" value="F:nucleic acid binding"/>
    <property type="evidence" value="ECO:0007669"/>
    <property type="project" value="InterPro"/>
</dbReference>
<sequence>MVADNCPAHPKVKDLKAIELIFLPHNTTSILQPCDQGTIKSFKQIYRKLMVQSYLLHVEEQIKGRRKDEVYTVNLLDALFRIKEAWSNVKQQCITNCFCHAGFVKEPEEIETIESDIVSVNQDDDSLDTDNYGNLFSRLNDLIPLSATAHAYLAIDDDLAASEVLTTEVIVNSVVEKDVDNEEEGEEDEEEMPPPPPTVADARDAIKTLRLFIQSQSNAEDELKEIKSISSVPAAESDLITVAKTRQKEQSSALSFFKKLGLPLKKQEVQPASEDERKDQSVEDDQSELPPVEEILPTELERLRVFSSQDTDKKFSRNPLDSTLNKKSPVTVANDDIVFSHKVKRHKKKKHKPETSKSKEADIDAISQQSNDSAESSNVNVNLVREDESALKALKEADKMLSVVHDMIKQENNAKSEPLPDVTQQATANANSGVLEEVNRETENTNGFSDQLKKVELSQSIEANVETQETFPYFKEQLKSKIDEQTESNYVSTSVGNVPQDDTESVQENNSCFIKEAQDSSPGDRASLPHQIQINQDSDTTNEHTNSQLFCNASLSEVDQHMKGLMSPSHFEKSVLDVHIQNSSHTVDSALARVTDAKIEEHNKGSSDDIAEDLSRQDKECEGMSKRDIKGRFPLVDQQSFADIYMDLDTIEDMDYFKKNDMPESTTDDFYSEYSDVNPSSQETYNSNAMKSSDESLLPSKFAADTHSQDITKTASHLANSWSEITAPTNIYSLAVSENHVWFTDKSENIYYSSLQASKGIVWRKATGYASQMSVSPSGSIVWRLYKGVVYAGTKISTRHPEGLKWVEAVREVQYIAVANNCAWFIKRSGELMVQQGLSRERPCFRSRQVDCGPYRLKKVTCGGQGVVWCITESLQLLVRTGATCNLPVGDAWEVCVRESPPYLFSHVTIDHENVGWAIDVSGRVWFCLGVTLENPKGTSDWFEVPVSGYVMQDSSMLDMIRAAAKIFDPSKLSYIMSTNRGGLVSAGSQGIWLAMDFRNLLQVCRGTVQGYDWMEAQPARMSSLTMWKNVCASMNHLEHGLVWTQHLKNEIFALGKARGEAYSIESCGDLACISVAPLAVWALRSDGQIFLRTGIGPGCPQGTGWSSLNLSQLGEAHFVHLSCNSSYVWAVEAEGGVYQRIGTRAPSDTDLNPVWLPIDTFGDVCFTKIFVSPLDWMACSVLLLYGTVSSTTMSCCAEASEDDELWGINPDGQLMYCKLKLLPRRQKSTEAFPTAGLTRDMSINEDWEIV</sequence>
<feature type="compositionally biased region" description="Polar residues" evidence="1">
    <location>
        <begin position="487"/>
        <end position="497"/>
    </location>
</feature>
<dbReference type="Proteomes" id="UP000762676">
    <property type="component" value="Unassembled WGS sequence"/>
</dbReference>
<dbReference type="Pfam" id="PF03184">
    <property type="entry name" value="DDE_1"/>
    <property type="match status" value="1"/>
</dbReference>
<dbReference type="AlphaFoldDB" id="A0AAV4HTX4"/>
<feature type="compositionally biased region" description="Polar residues" evidence="1">
    <location>
        <begin position="319"/>
        <end position="328"/>
    </location>
</feature>
<dbReference type="GO" id="GO:0032527">
    <property type="term" value="P:protein exit from endoplasmic reticulum"/>
    <property type="evidence" value="ECO:0007669"/>
    <property type="project" value="TreeGrafter"/>
</dbReference>
<feature type="compositionally biased region" description="Basic residues" evidence="1">
    <location>
        <begin position="341"/>
        <end position="352"/>
    </location>
</feature>
<dbReference type="InterPro" id="IPR006624">
    <property type="entry name" value="Beta-propeller_rpt_TECPR"/>
</dbReference>
<evidence type="ECO:0000259" key="2">
    <source>
        <dbReference type="Pfam" id="PF03184"/>
    </source>
</evidence>
<dbReference type="SMART" id="SM00706">
    <property type="entry name" value="TECPR"/>
    <property type="match status" value="7"/>
</dbReference>
<dbReference type="PANTHER" id="PTHR23287:SF16">
    <property type="entry name" value="TECTONIN BETA-PROPELLER REPEAT-CONTAINING PROTEIN 2"/>
    <property type="match status" value="1"/>
</dbReference>